<feature type="region of interest" description="Disordered" evidence="1">
    <location>
        <begin position="1"/>
        <end position="26"/>
    </location>
</feature>
<dbReference type="OrthoDB" id="8537952at2"/>
<dbReference type="GO" id="GO:0003677">
    <property type="term" value="F:DNA binding"/>
    <property type="evidence" value="ECO:0007669"/>
    <property type="project" value="InterPro"/>
</dbReference>
<accession>A0A1H7L8I4</accession>
<keyword evidence="3" id="KW-0648">Protein biosynthesis</keyword>
<dbReference type="GO" id="GO:0006354">
    <property type="term" value="P:DNA-templated transcription elongation"/>
    <property type="evidence" value="ECO:0007669"/>
    <property type="project" value="TreeGrafter"/>
</dbReference>
<keyword evidence="3" id="KW-0251">Elongation factor</keyword>
<dbReference type="PANTHER" id="PTHR30437:SF6">
    <property type="entry name" value="TRANSCRIPTION ELONGATION FACTOR GREB"/>
    <property type="match status" value="1"/>
</dbReference>
<protein>
    <submittedName>
        <fullName evidence="3">Transcription elongation factor, GreA/GreB family</fullName>
    </submittedName>
</protein>
<evidence type="ECO:0000259" key="2">
    <source>
        <dbReference type="Pfam" id="PF01272"/>
    </source>
</evidence>
<dbReference type="InterPro" id="IPR023459">
    <property type="entry name" value="Tscrpt_elong_fac_GreA/B_fam"/>
</dbReference>
<dbReference type="GO" id="GO:0070063">
    <property type="term" value="F:RNA polymerase binding"/>
    <property type="evidence" value="ECO:0007669"/>
    <property type="project" value="InterPro"/>
</dbReference>
<dbReference type="STRING" id="1855283.SAMN05216382_1178"/>
<dbReference type="AlphaFoldDB" id="A0A1H7L8I4"/>
<keyword evidence="4" id="KW-1185">Reference proteome</keyword>
<dbReference type="Gene3D" id="3.10.50.30">
    <property type="entry name" value="Transcription elongation factor, GreA/GreB, C-terminal domain"/>
    <property type="match status" value="1"/>
</dbReference>
<dbReference type="Proteomes" id="UP000199214">
    <property type="component" value="Unassembled WGS sequence"/>
</dbReference>
<dbReference type="SUPFAM" id="SSF54534">
    <property type="entry name" value="FKBP-like"/>
    <property type="match status" value="1"/>
</dbReference>
<dbReference type="InterPro" id="IPR001437">
    <property type="entry name" value="Tscrpt_elong_fac_GreA/B_C"/>
</dbReference>
<dbReference type="InterPro" id="IPR036953">
    <property type="entry name" value="GreA/GreB_C_sf"/>
</dbReference>
<proteinExistence type="predicted"/>
<evidence type="ECO:0000313" key="3">
    <source>
        <dbReference type="EMBL" id="SEK95312.1"/>
    </source>
</evidence>
<dbReference type="EMBL" id="FNZZ01000002">
    <property type="protein sequence ID" value="SEK95312.1"/>
    <property type="molecule type" value="Genomic_DNA"/>
</dbReference>
<dbReference type="RefSeq" id="WP_093004288.1">
    <property type="nucleotide sequence ID" value="NZ_FNZZ01000002.1"/>
</dbReference>
<sequence>MSVAFRRESDDEHLEPTFELPLPSGPNLVTPRGRALIDDRIAALERQIVETGDAEEVKKLRRDLRYWQTRQVTAVETAPRSDGAIGFGNRVTFTLGGKERQVTLVGDDEADPAAGAIPFSAPLARALMGAEAGETVAFNGREDAIEVLTVD</sequence>
<name>A0A1H7L8I4_9SPHN</name>
<gene>
    <name evidence="3" type="ORF">SAMN05216382_1178</name>
</gene>
<reference evidence="4" key="1">
    <citation type="submission" date="2016-10" db="EMBL/GenBank/DDBJ databases">
        <authorList>
            <person name="Varghese N."/>
            <person name="Submissions S."/>
        </authorList>
    </citation>
    <scope>NUCLEOTIDE SEQUENCE [LARGE SCALE GENOMIC DNA]</scope>
    <source>
        <strain evidence="4">JS21-1</strain>
    </source>
</reference>
<dbReference type="GO" id="GO:0032784">
    <property type="term" value="P:regulation of DNA-templated transcription elongation"/>
    <property type="evidence" value="ECO:0007669"/>
    <property type="project" value="InterPro"/>
</dbReference>
<dbReference type="PANTHER" id="PTHR30437">
    <property type="entry name" value="TRANSCRIPTION ELONGATION FACTOR GREA"/>
    <property type="match status" value="1"/>
</dbReference>
<feature type="compositionally biased region" description="Basic and acidic residues" evidence="1">
    <location>
        <begin position="1"/>
        <end position="16"/>
    </location>
</feature>
<feature type="domain" description="Transcription elongation factor GreA/GreB C-terminal" evidence="2">
    <location>
        <begin position="82"/>
        <end position="147"/>
    </location>
</feature>
<evidence type="ECO:0000313" key="4">
    <source>
        <dbReference type="Proteomes" id="UP000199214"/>
    </source>
</evidence>
<evidence type="ECO:0000256" key="1">
    <source>
        <dbReference type="SAM" id="MobiDB-lite"/>
    </source>
</evidence>
<dbReference type="GO" id="GO:0003746">
    <property type="term" value="F:translation elongation factor activity"/>
    <property type="evidence" value="ECO:0007669"/>
    <property type="project" value="UniProtKB-KW"/>
</dbReference>
<organism evidence="3 4">
    <name type="scientific">Sphingomonas palmae</name>
    <dbReference type="NCBI Taxonomy" id="1855283"/>
    <lineage>
        <taxon>Bacteria</taxon>
        <taxon>Pseudomonadati</taxon>
        <taxon>Pseudomonadota</taxon>
        <taxon>Alphaproteobacteria</taxon>
        <taxon>Sphingomonadales</taxon>
        <taxon>Sphingomonadaceae</taxon>
        <taxon>Sphingomonas</taxon>
    </lineage>
</organism>
<dbReference type="Pfam" id="PF01272">
    <property type="entry name" value="GreA_GreB"/>
    <property type="match status" value="1"/>
</dbReference>